<dbReference type="Pfam" id="PF00389">
    <property type="entry name" value="2-Hacid_dh"/>
    <property type="match status" value="1"/>
</dbReference>
<accession>A0A2X4UCV5</accession>
<dbReference type="SUPFAM" id="SSF51735">
    <property type="entry name" value="NAD(P)-binding Rossmann-fold domains"/>
    <property type="match status" value="1"/>
</dbReference>
<gene>
    <name evidence="7" type="ORF">NCTC10994_02128</name>
</gene>
<dbReference type="CDD" id="cd05300">
    <property type="entry name" value="2-Hacid_dh_1"/>
    <property type="match status" value="1"/>
</dbReference>
<dbReference type="Pfam" id="PF02826">
    <property type="entry name" value="2-Hacid_dh_C"/>
    <property type="match status" value="1"/>
</dbReference>
<name>A0A2X4UCV5_9NOCA</name>
<evidence type="ECO:0000256" key="3">
    <source>
        <dbReference type="ARBA" id="ARBA00023027"/>
    </source>
</evidence>
<dbReference type="AlphaFoldDB" id="A0A2X4UCV5"/>
<dbReference type="Gene3D" id="3.40.50.720">
    <property type="entry name" value="NAD(P)-binding Rossmann-like Domain"/>
    <property type="match status" value="2"/>
</dbReference>
<keyword evidence="3" id="KW-0520">NAD</keyword>
<dbReference type="InterPro" id="IPR036291">
    <property type="entry name" value="NAD(P)-bd_dom_sf"/>
</dbReference>
<dbReference type="EMBL" id="LS483468">
    <property type="protein sequence ID" value="SQI32242.1"/>
    <property type="molecule type" value="Genomic_DNA"/>
</dbReference>
<dbReference type="Proteomes" id="UP000249091">
    <property type="component" value="Chromosome 1"/>
</dbReference>
<dbReference type="PANTHER" id="PTHR43333:SF1">
    <property type="entry name" value="D-ISOMER SPECIFIC 2-HYDROXYACID DEHYDROGENASE NAD-BINDING DOMAIN-CONTAINING PROTEIN"/>
    <property type="match status" value="1"/>
</dbReference>
<evidence type="ECO:0000259" key="6">
    <source>
        <dbReference type="Pfam" id="PF02826"/>
    </source>
</evidence>
<dbReference type="InterPro" id="IPR006139">
    <property type="entry name" value="D-isomer_2_OHA_DH_cat_dom"/>
</dbReference>
<feature type="domain" description="D-isomer specific 2-hydroxyacid dehydrogenase catalytic" evidence="5">
    <location>
        <begin position="36"/>
        <end position="321"/>
    </location>
</feature>
<dbReference type="GO" id="GO:0016616">
    <property type="term" value="F:oxidoreductase activity, acting on the CH-OH group of donors, NAD or NADP as acceptor"/>
    <property type="evidence" value="ECO:0007669"/>
    <property type="project" value="InterPro"/>
</dbReference>
<organism evidence="7 8">
    <name type="scientific">Rhodococcus coprophilus</name>
    <dbReference type="NCBI Taxonomy" id="38310"/>
    <lineage>
        <taxon>Bacteria</taxon>
        <taxon>Bacillati</taxon>
        <taxon>Actinomycetota</taxon>
        <taxon>Actinomycetes</taxon>
        <taxon>Mycobacteriales</taxon>
        <taxon>Nocardiaceae</taxon>
        <taxon>Rhodococcus</taxon>
    </lineage>
</organism>
<dbReference type="EC" id="1.-.-.-" evidence="7"/>
<keyword evidence="8" id="KW-1185">Reference proteome</keyword>
<evidence type="ECO:0000259" key="5">
    <source>
        <dbReference type="Pfam" id="PF00389"/>
    </source>
</evidence>
<reference evidence="7 8" key="1">
    <citation type="submission" date="2018-06" db="EMBL/GenBank/DDBJ databases">
        <authorList>
            <consortium name="Pathogen Informatics"/>
            <person name="Doyle S."/>
        </authorList>
    </citation>
    <scope>NUCLEOTIDE SEQUENCE [LARGE SCALE GENOMIC DNA]</scope>
    <source>
        <strain evidence="7 8">NCTC10994</strain>
    </source>
</reference>
<feature type="domain" description="D-isomer specific 2-hydroxyacid dehydrogenase NAD-binding" evidence="6">
    <location>
        <begin position="116"/>
        <end position="289"/>
    </location>
</feature>
<comment type="similarity">
    <text evidence="1 4">Belongs to the D-isomer specific 2-hydroxyacid dehydrogenase family.</text>
</comment>
<proteinExistence type="inferred from homology"/>
<protein>
    <submittedName>
        <fullName evidence="7">Phosphoglycerate dehydrogenase</fullName>
        <ecNumber evidence="7">1.-.-.-</ecNumber>
    </submittedName>
</protein>
<dbReference type="GO" id="GO:0051287">
    <property type="term" value="F:NAD binding"/>
    <property type="evidence" value="ECO:0007669"/>
    <property type="project" value="InterPro"/>
</dbReference>
<evidence type="ECO:0000256" key="1">
    <source>
        <dbReference type="ARBA" id="ARBA00005854"/>
    </source>
</evidence>
<evidence type="ECO:0000256" key="2">
    <source>
        <dbReference type="ARBA" id="ARBA00023002"/>
    </source>
</evidence>
<keyword evidence="2 4" id="KW-0560">Oxidoreductase</keyword>
<dbReference type="InterPro" id="IPR006140">
    <property type="entry name" value="D-isomer_DH_NAD-bd"/>
</dbReference>
<evidence type="ECO:0000256" key="4">
    <source>
        <dbReference type="RuleBase" id="RU003719"/>
    </source>
</evidence>
<dbReference type="SUPFAM" id="SSF52283">
    <property type="entry name" value="Formate/glycerate dehydrogenase catalytic domain-like"/>
    <property type="match status" value="1"/>
</dbReference>
<dbReference type="PANTHER" id="PTHR43333">
    <property type="entry name" value="2-HACID_DH_C DOMAIN-CONTAINING PROTEIN"/>
    <property type="match status" value="1"/>
</dbReference>
<evidence type="ECO:0000313" key="7">
    <source>
        <dbReference type="EMBL" id="SQI32242.1"/>
    </source>
</evidence>
<dbReference type="KEGG" id="rcr:NCTC10994_02128"/>
<sequence>MRSYGVNVEANPVVAVLHAEALPDPARMAPVAEHATVRYTRRDGLPDALDGAEVLFVYDFRTDALPHAWHAANRLDWIHAASAGVDPLMFPELRDSDVTVTNSRGIFDAPIAEYVLAQILSFAKDIPESLRLQRDHVWKHRDSERIAGRSVLVVGTGPIGRAIARLLTAVGMKVSGSGRRGRDDDPDFGTVTATEDLPAALAVADFVVLAAPLTDSTHGLFDAEMFAAMRPGARLVNVGRGELVRTDDLVDALRSGAVGGAALDVVDPEPLPPDHPLWDLPGVVITPHNSGDFFGWQDTLVDAFAENFRRWRAGSPLENVVDKRLGYVPSS</sequence>
<dbReference type="STRING" id="1219011.GCA_001895045_03221"/>
<evidence type="ECO:0000313" key="8">
    <source>
        <dbReference type="Proteomes" id="UP000249091"/>
    </source>
</evidence>